<keyword evidence="4" id="KW-0808">Transferase</keyword>
<evidence type="ECO:0000313" key="10">
    <source>
        <dbReference type="EMBL" id="OWR41933.1"/>
    </source>
</evidence>
<dbReference type="InterPro" id="IPR032974">
    <property type="entry name" value="Polypren_kinase"/>
</dbReference>
<dbReference type="InParanoid" id="A0A212EKB5"/>
<evidence type="ECO:0000256" key="8">
    <source>
        <dbReference type="ARBA" id="ARBA00022989"/>
    </source>
</evidence>
<accession>A0A212EKB5</accession>
<dbReference type="PANTHER" id="PTHR13205">
    <property type="entry name" value="TRANSMEMBRANE PROTEIN 15-RELATED"/>
    <property type="match status" value="1"/>
</dbReference>
<organism evidence="10 11">
    <name type="scientific">Danaus plexippus plexippus</name>
    <dbReference type="NCBI Taxonomy" id="278856"/>
    <lineage>
        <taxon>Eukaryota</taxon>
        <taxon>Metazoa</taxon>
        <taxon>Ecdysozoa</taxon>
        <taxon>Arthropoda</taxon>
        <taxon>Hexapoda</taxon>
        <taxon>Insecta</taxon>
        <taxon>Pterygota</taxon>
        <taxon>Neoptera</taxon>
        <taxon>Endopterygota</taxon>
        <taxon>Lepidoptera</taxon>
        <taxon>Glossata</taxon>
        <taxon>Ditrysia</taxon>
        <taxon>Papilionoidea</taxon>
        <taxon>Nymphalidae</taxon>
        <taxon>Danainae</taxon>
        <taxon>Danaini</taxon>
        <taxon>Danaina</taxon>
        <taxon>Danaus</taxon>
        <taxon>Danaus</taxon>
    </lineage>
</organism>
<evidence type="ECO:0000256" key="7">
    <source>
        <dbReference type="ARBA" id="ARBA00022824"/>
    </source>
</evidence>
<comment type="subcellular location">
    <subcellularLocation>
        <location evidence="1">Endoplasmic reticulum membrane</location>
        <topology evidence="1">Multi-pass membrane protein</topology>
    </subcellularLocation>
</comment>
<dbReference type="GO" id="GO:0004168">
    <property type="term" value="F:dolichol kinase activity"/>
    <property type="evidence" value="ECO:0007669"/>
    <property type="project" value="UniProtKB-EC"/>
</dbReference>
<dbReference type="STRING" id="278856.A0A212EKB5"/>
<evidence type="ECO:0000256" key="1">
    <source>
        <dbReference type="ARBA" id="ARBA00004477"/>
    </source>
</evidence>
<reference evidence="10 11" key="1">
    <citation type="journal article" date="2011" name="Cell">
        <title>The monarch butterfly genome yields insights into long-distance migration.</title>
        <authorList>
            <person name="Zhan S."/>
            <person name="Merlin C."/>
            <person name="Boore J.L."/>
            <person name="Reppert S.M."/>
        </authorList>
    </citation>
    <scope>NUCLEOTIDE SEQUENCE [LARGE SCALE GENOMIC DNA]</scope>
    <source>
        <strain evidence="10">F-2</strain>
    </source>
</reference>
<evidence type="ECO:0000256" key="5">
    <source>
        <dbReference type="ARBA" id="ARBA00022692"/>
    </source>
</evidence>
<keyword evidence="5" id="KW-0812">Transmembrane</keyword>
<evidence type="ECO:0000256" key="6">
    <source>
        <dbReference type="ARBA" id="ARBA00022777"/>
    </source>
</evidence>
<keyword evidence="6 10" id="KW-0418">Kinase</keyword>
<dbReference type="Proteomes" id="UP000007151">
    <property type="component" value="Unassembled WGS sequence"/>
</dbReference>
<dbReference type="GO" id="GO:0005789">
    <property type="term" value="C:endoplasmic reticulum membrane"/>
    <property type="evidence" value="ECO:0007669"/>
    <property type="project" value="UniProtKB-SubCell"/>
</dbReference>
<name>A0A212EKB5_DANPL</name>
<dbReference type="EC" id="2.7.1.108" evidence="3"/>
<protein>
    <recommendedName>
        <fullName evidence="3">dolichol kinase</fullName>
        <ecNumber evidence="3">2.7.1.108</ecNumber>
    </recommendedName>
</protein>
<dbReference type="PANTHER" id="PTHR13205:SF15">
    <property type="entry name" value="DOLICHOL KINASE"/>
    <property type="match status" value="1"/>
</dbReference>
<dbReference type="KEGG" id="dpl:KGM_205410"/>
<comment type="similarity">
    <text evidence="2">Belongs to the polyprenol kinase family.</text>
</comment>
<evidence type="ECO:0000313" key="11">
    <source>
        <dbReference type="Proteomes" id="UP000007151"/>
    </source>
</evidence>
<keyword evidence="7" id="KW-0256">Endoplasmic reticulum</keyword>
<dbReference type="EMBL" id="AGBW02014287">
    <property type="protein sequence ID" value="OWR41933.1"/>
    <property type="molecule type" value="Genomic_DNA"/>
</dbReference>
<comment type="caution">
    <text evidence="10">The sequence shown here is derived from an EMBL/GenBank/DDBJ whole genome shotgun (WGS) entry which is preliminary data.</text>
</comment>
<evidence type="ECO:0000256" key="2">
    <source>
        <dbReference type="ARBA" id="ARBA00010794"/>
    </source>
</evidence>
<gene>
    <name evidence="10" type="ORF">KGM_205410</name>
</gene>
<proteinExistence type="inferred from homology"/>
<keyword evidence="9" id="KW-0472">Membrane</keyword>
<evidence type="ECO:0000256" key="3">
    <source>
        <dbReference type="ARBA" id="ARBA00012132"/>
    </source>
</evidence>
<dbReference type="AlphaFoldDB" id="A0A212EKB5"/>
<keyword evidence="11" id="KW-1185">Reference proteome</keyword>
<keyword evidence="8" id="KW-1133">Transmembrane helix</keyword>
<dbReference type="GO" id="GO:0043048">
    <property type="term" value="P:dolichyl monophosphate biosynthetic process"/>
    <property type="evidence" value="ECO:0007669"/>
    <property type="project" value="TreeGrafter"/>
</dbReference>
<evidence type="ECO:0000256" key="9">
    <source>
        <dbReference type="ARBA" id="ARBA00023136"/>
    </source>
</evidence>
<evidence type="ECO:0000256" key="4">
    <source>
        <dbReference type="ARBA" id="ARBA00022679"/>
    </source>
</evidence>
<sequence length="97" mass="10436">MTPIYLYTGLACPLLLVPGESYLDRLSGVLSVGVGDTAASWFGSNYGFHKWPGLLNEADSVPRTCFSALVCALVEARTSQVDNLVLPLVMLLAYRAV</sequence>